<sequence length="120" mass="13160">MVPHSATSSWKFGHVPPIPIVLFMLCFSSHSAAHVVGPHLSLSAIFIKCSVPKHKLSDKCYLHQCSGVVTRMKYRLTGTNENVNASTSALGDVRVIFLKLPENKEKAEDGKMLKVNSVLT</sequence>
<accession>A0AA86SQI8</accession>
<gene>
    <name evidence="2" type="ORF">AYBTSS11_LOCUS22586</name>
</gene>
<keyword evidence="1" id="KW-1133">Transmembrane helix</keyword>
<protein>
    <submittedName>
        <fullName evidence="2">Uncharacterized protein</fullName>
    </submittedName>
</protein>
<reference evidence="2" key="1">
    <citation type="submission" date="2023-10" db="EMBL/GenBank/DDBJ databases">
        <authorList>
            <person name="Domelevo Entfellner J.-B."/>
        </authorList>
    </citation>
    <scope>NUCLEOTIDE SEQUENCE</scope>
</reference>
<proteinExistence type="predicted"/>
<keyword evidence="3" id="KW-1185">Reference proteome</keyword>
<dbReference type="AlphaFoldDB" id="A0AA86SQI8"/>
<keyword evidence="1" id="KW-0472">Membrane</keyword>
<organism evidence="2 3">
    <name type="scientific">Sphenostylis stenocarpa</name>
    <dbReference type="NCBI Taxonomy" id="92480"/>
    <lineage>
        <taxon>Eukaryota</taxon>
        <taxon>Viridiplantae</taxon>
        <taxon>Streptophyta</taxon>
        <taxon>Embryophyta</taxon>
        <taxon>Tracheophyta</taxon>
        <taxon>Spermatophyta</taxon>
        <taxon>Magnoliopsida</taxon>
        <taxon>eudicotyledons</taxon>
        <taxon>Gunneridae</taxon>
        <taxon>Pentapetalae</taxon>
        <taxon>rosids</taxon>
        <taxon>fabids</taxon>
        <taxon>Fabales</taxon>
        <taxon>Fabaceae</taxon>
        <taxon>Papilionoideae</taxon>
        <taxon>50 kb inversion clade</taxon>
        <taxon>NPAAA clade</taxon>
        <taxon>indigoferoid/millettioid clade</taxon>
        <taxon>Phaseoleae</taxon>
        <taxon>Sphenostylis</taxon>
    </lineage>
</organism>
<feature type="transmembrane region" description="Helical" evidence="1">
    <location>
        <begin position="20"/>
        <end position="47"/>
    </location>
</feature>
<name>A0AA86SQI8_9FABA</name>
<evidence type="ECO:0000313" key="2">
    <source>
        <dbReference type="EMBL" id="CAJ1970601.1"/>
    </source>
</evidence>
<dbReference type="Proteomes" id="UP001189624">
    <property type="component" value="Chromosome 8"/>
</dbReference>
<evidence type="ECO:0000313" key="3">
    <source>
        <dbReference type="Proteomes" id="UP001189624"/>
    </source>
</evidence>
<dbReference type="Gramene" id="rna-AYBTSS11_LOCUS22586">
    <property type="protein sequence ID" value="CAJ1970601.1"/>
    <property type="gene ID" value="gene-AYBTSS11_LOCUS22586"/>
</dbReference>
<keyword evidence="1" id="KW-0812">Transmembrane</keyword>
<dbReference type="EMBL" id="OY731405">
    <property type="protein sequence ID" value="CAJ1970601.1"/>
    <property type="molecule type" value="Genomic_DNA"/>
</dbReference>
<evidence type="ECO:0000256" key="1">
    <source>
        <dbReference type="SAM" id="Phobius"/>
    </source>
</evidence>